<evidence type="ECO:0000259" key="1">
    <source>
        <dbReference type="Pfam" id="PF00561"/>
    </source>
</evidence>
<dbReference type="OrthoDB" id="111592at2157"/>
<keyword evidence="4" id="KW-1185">Reference proteome</keyword>
<name>A0A1H5YT83_9EURY</name>
<dbReference type="GO" id="GO:0016787">
    <property type="term" value="F:hydrolase activity"/>
    <property type="evidence" value="ECO:0007669"/>
    <property type="project" value="UniProtKB-KW"/>
</dbReference>
<dbReference type="EMBL" id="CP031311">
    <property type="protein sequence ID" value="QCC48362.1"/>
    <property type="molecule type" value="Genomic_DNA"/>
</dbReference>
<accession>A0A1H5YT83</accession>
<dbReference type="PRINTS" id="PR00111">
    <property type="entry name" value="ABHYDROLASE"/>
</dbReference>
<protein>
    <submittedName>
        <fullName evidence="2">Alpha/beta hydrolase</fullName>
    </submittedName>
    <submittedName>
        <fullName evidence="3">Pimeloyl-ACP methyl ester carboxylesterase</fullName>
    </submittedName>
</protein>
<gene>
    <name evidence="2" type="ORF">DV707_12205</name>
    <name evidence="3" type="ORF">SAMN04488133_1691</name>
</gene>
<dbReference type="GeneID" id="39858868"/>
<proteinExistence type="predicted"/>
<dbReference type="SUPFAM" id="SSF53474">
    <property type="entry name" value="alpha/beta-Hydrolases"/>
    <property type="match status" value="1"/>
</dbReference>
<sequence length="278" mass="30823">MPTVHTNGVETYYERRGEGPPVVFVHGAIVDHGQWLPQLEALSDAYTTVAYDVRGHGRTGGSAVGRYSLELFVEDLDALLTALELDRPVLCGLSLGGCIAQLYAATYPDRISGLVLADTFTSGDWRWPERLQWAVLRVTVPLTRLVGYQRVERAMVWFQERLRGKEASGDYAKIEQLRERGPRMSTDEFAKVIRTLLDVPHTTFDLPSVAVPTLIIYGEHEMGFVKRHAAKMAAAVPTATVVEVPGGAHVSNLDEPDFVTAELRRFLSDRVTATVETE</sequence>
<dbReference type="InterPro" id="IPR050266">
    <property type="entry name" value="AB_hydrolase_sf"/>
</dbReference>
<evidence type="ECO:0000313" key="5">
    <source>
        <dbReference type="Proteomes" id="UP000296733"/>
    </source>
</evidence>
<dbReference type="Proteomes" id="UP000236740">
    <property type="component" value="Unassembled WGS sequence"/>
</dbReference>
<evidence type="ECO:0000313" key="3">
    <source>
        <dbReference type="EMBL" id="SEG26526.1"/>
    </source>
</evidence>
<evidence type="ECO:0000313" key="2">
    <source>
        <dbReference type="EMBL" id="QCC48362.1"/>
    </source>
</evidence>
<dbReference type="AlphaFoldDB" id="A0A1H5YT83"/>
<dbReference type="PRINTS" id="PR00412">
    <property type="entry name" value="EPOXHYDRLASE"/>
</dbReference>
<evidence type="ECO:0000313" key="4">
    <source>
        <dbReference type="Proteomes" id="UP000236740"/>
    </source>
</evidence>
<dbReference type="InterPro" id="IPR000639">
    <property type="entry name" value="Epox_hydrolase-like"/>
</dbReference>
<feature type="domain" description="AB hydrolase-1" evidence="1">
    <location>
        <begin position="20"/>
        <end position="256"/>
    </location>
</feature>
<reference evidence="3 4" key="1">
    <citation type="submission" date="2016-10" db="EMBL/GenBank/DDBJ databases">
        <authorList>
            <person name="de Groot N.N."/>
        </authorList>
    </citation>
    <scope>NUCLEOTIDE SEQUENCE [LARGE SCALE GENOMIC DNA]</scope>
    <source>
        <strain evidence="3 4">CGMCC 1.10331</strain>
    </source>
</reference>
<dbReference type="Proteomes" id="UP000296733">
    <property type="component" value="Chromosome"/>
</dbReference>
<dbReference type="Gene3D" id="3.40.50.1820">
    <property type="entry name" value="alpha/beta hydrolase"/>
    <property type="match status" value="1"/>
</dbReference>
<dbReference type="PANTHER" id="PTHR43798">
    <property type="entry name" value="MONOACYLGLYCEROL LIPASE"/>
    <property type="match status" value="1"/>
</dbReference>
<dbReference type="InterPro" id="IPR029058">
    <property type="entry name" value="AB_hydrolase_fold"/>
</dbReference>
<dbReference type="Pfam" id="PF00561">
    <property type="entry name" value="Abhydrolase_1"/>
    <property type="match status" value="1"/>
</dbReference>
<dbReference type="EMBL" id="FNVN01000002">
    <property type="protein sequence ID" value="SEG26526.1"/>
    <property type="molecule type" value="Genomic_DNA"/>
</dbReference>
<dbReference type="RefSeq" id="WP_103991436.1">
    <property type="nucleotide sequence ID" value="NZ_CP031311.1"/>
</dbReference>
<keyword evidence="2" id="KW-0378">Hydrolase</keyword>
<dbReference type="InterPro" id="IPR000073">
    <property type="entry name" value="AB_hydrolase_1"/>
</dbReference>
<organism evidence="3 4">
    <name type="scientific">Halobellus limi</name>
    <dbReference type="NCBI Taxonomy" id="699433"/>
    <lineage>
        <taxon>Archaea</taxon>
        <taxon>Methanobacteriati</taxon>
        <taxon>Methanobacteriota</taxon>
        <taxon>Stenosarchaea group</taxon>
        <taxon>Halobacteria</taxon>
        <taxon>Halobacteriales</taxon>
        <taxon>Haloferacaceae</taxon>
        <taxon>Halobellus</taxon>
    </lineage>
</organism>
<dbReference type="KEGG" id="hlm:DV707_12205"/>
<reference evidence="2 5" key="2">
    <citation type="journal article" date="2019" name="Nat. Commun.">
        <title>A new type of DNA phosphorothioation-based antiviral system in archaea.</title>
        <authorList>
            <person name="Xiong L."/>
            <person name="Liu S."/>
            <person name="Chen S."/>
            <person name="Xiao Y."/>
            <person name="Zhu B."/>
            <person name="Gao Y."/>
            <person name="Zhang Y."/>
            <person name="Chen B."/>
            <person name="Luo J."/>
            <person name="Deng Z."/>
            <person name="Chen X."/>
            <person name="Wang L."/>
            <person name="Chen S."/>
        </authorList>
    </citation>
    <scope>NUCLEOTIDE SEQUENCE [LARGE SCALE GENOMIC DNA]</scope>
    <source>
        <strain evidence="2 5">CGMCC 1.10331</strain>
    </source>
</reference>